<name>A0ABP9Z4H8_9FUNG</name>
<accession>A0ABP9Z4H8</accession>
<protein>
    <submittedName>
        <fullName evidence="2">Uncharacterized protein</fullName>
    </submittedName>
</protein>
<feature type="compositionally biased region" description="Polar residues" evidence="1">
    <location>
        <begin position="291"/>
        <end position="301"/>
    </location>
</feature>
<proteinExistence type="predicted"/>
<sequence length="701" mass="79779">MKKKTERATAKAVALKEVGPKYLTSNKRACKECGTPGHASMANRTCRRHEEHLRKPKKSRFVTAEENRDVTSATSLFVNFFVLGLLSEDIPIPSLTHPFLYDFASLVMNLGAKDLLDVAESFNRFKEMLSDTCIPERFHSQGFTTTVTKAIRSCSALIHNYVADNYKKRSLRYFLTSLSSTDSEFRISCSMAHKRELAEQIFDSPLSLTTANVGARPHLYLPWLYRVLQRMEQIDSIKEHVPEKKANRGSIHRKVKELVRLVDLPRKFQKTLEHHVQEAINIRAGKSKFVTQSFTNVNKPNRANRDTNQRRTRQDLSVEEKTSLDRFVEETRDSIATNTFRPEKYIDPRGARLYTIIPLYSMQMRHIPINRVALAKLLRNHGITNIPTKSMTQLCWEALDMTKVGFESFGQLNSSDNRKGFTGALCTDGVDPEFICDRPVPAYSLPFTPSDVSLKVDLSSATVWGVGPGLRDVFVAADGSHLERHKIRRVTTKEYYQLAGFKKARITRGKISRGDAEERAIISARSSLKTSSLNPFNVAASYIFNNFVNMTLYYDRNLRFYKLKFRNYIKKQQTLSEISKRLLTGSKKYDPTNHMTIENSTKKWKQTAPADRPEETNKPIVIAFGAATFGNLRGNVPASTKVVKDALIKFARERNKKAPTYVVMVGEYLTSQICSRCQTRTTLNEKNNSGSNPPCTQMLYL</sequence>
<reference evidence="2 3" key="1">
    <citation type="submission" date="2024-04" db="EMBL/GenBank/DDBJ databases">
        <title>genome sequences of Mucor flavus KT1a and Helicostylum pulchrum KT1b strains isolated from the surface of a dry-aged beef.</title>
        <authorList>
            <person name="Toyotome T."/>
            <person name="Hosono M."/>
            <person name="Torimaru M."/>
            <person name="Fukuda K."/>
            <person name="Mikami N."/>
        </authorList>
    </citation>
    <scope>NUCLEOTIDE SEQUENCE [LARGE SCALE GENOMIC DNA]</scope>
    <source>
        <strain evidence="2 3">KT1a</strain>
    </source>
</reference>
<organism evidence="2 3">
    <name type="scientific">Mucor flavus</name>
    <dbReference type="NCBI Taxonomy" id="439312"/>
    <lineage>
        <taxon>Eukaryota</taxon>
        <taxon>Fungi</taxon>
        <taxon>Fungi incertae sedis</taxon>
        <taxon>Mucoromycota</taxon>
        <taxon>Mucoromycotina</taxon>
        <taxon>Mucoromycetes</taxon>
        <taxon>Mucorales</taxon>
        <taxon>Mucorineae</taxon>
        <taxon>Mucoraceae</taxon>
        <taxon>Mucor</taxon>
    </lineage>
</organism>
<evidence type="ECO:0000313" key="3">
    <source>
        <dbReference type="Proteomes" id="UP001473302"/>
    </source>
</evidence>
<comment type="caution">
    <text evidence="2">The sequence shown here is derived from an EMBL/GenBank/DDBJ whole genome shotgun (WGS) entry which is preliminary data.</text>
</comment>
<feature type="compositionally biased region" description="Basic and acidic residues" evidence="1">
    <location>
        <begin position="303"/>
        <end position="317"/>
    </location>
</feature>
<keyword evidence="3" id="KW-1185">Reference proteome</keyword>
<feature type="region of interest" description="Disordered" evidence="1">
    <location>
        <begin position="291"/>
        <end position="317"/>
    </location>
</feature>
<gene>
    <name evidence="2" type="ORF">MFLAVUS_007503</name>
</gene>
<dbReference type="Proteomes" id="UP001473302">
    <property type="component" value="Unassembled WGS sequence"/>
</dbReference>
<evidence type="ECO:0000313" key="2">
    <source>
        <dbReference type="EMBL" id="GAA5814013.1"/>
    </source>
</evidence>
<dbReference type="EMBL" id="BAABUK010000019">
    <property type="protein sequence ID" value="GAA5814013.1"/>
    <property type="molecule type" value="Genomic_DNA"/>
</dbReference>
<evidence type="ECO:0000256" key="1">
    <source>
        <dbReference type="SAM" id="MobiDB-lite"/>
    </source>
</evidence>